<dbReference type="InterPro" id="IPR013211">
    <property type="entry name" value="LVIVD"/>
</dbReference>
<organism evidence="6 7">
    <name type="scientific">Polaribacter butkevichii</name>
    <dbReference type="NCBI Taxonomy" id="218490"/>
    <lineage>
        <taxon>Bacteria</taxon>
        <taxon>Pseudomonadati</taxon>
        <taxon>Bacteroidota</taxon>
        <taxon>Flavobacteriia</taxon>
        <taxon>Flavobacteriales</taxon>
        <taxon>Flavobacteriaceae</taxon>
    </lineage>
</organism>
<evidence type="ECO:0000313" key="6">
    <source>
        <dbReference type="EMBL" id="PQJ72010.1"/>
    </source>
</evidence>
<keyword evidence="1" id="KW-0433">Leucine-rich repeat</keyword>
<evidence type="ECO:0000259" key="5">
    <source>
        <dbReference type="PROSITE" id="PS50025"/>
    </source>
</evidence>
<dbReference type="Gene3D" id="2.160.20.10">
    <property type="entry name" value="Single-stranded right-handed beta-helix, Pectin lyase-like"/>
    <property type="match status" value="1"/>
</dbReference>
<reference evidence="6 7" key="1">
    <citation type="submission" date="2016-12" db="EMBL/GenBank/DDBJ databases">
        <title>Trade-off between light-utilization and light-protection in marine flavobacteria.</title>
        <authorList>
            <person name="Kumagai Y."/>
            <person name="Yoshizawa S."/>
            <person name="Kogure K."/>
            <person name="Iwasaki W."/>
        </authorList>
    </citation>
    <scope>NUCLEOTIDE SEQUENCE [LARGE SCALE GENOMIC DNA]</scope>
    <source>
        <strain evidence="6 7">KCTC 12100</strain>
    </source>
</reference>
<dbReference type="Proteomes" id="UP000247345">
    <property type="component" value="Unassembled WGS sequence"/>
</dbReference>
<accession>A0A2P6CAU4</accession>
<keyword evidence="2 4" id="KW-0732">Signal</keyword>
<evidence type="ECO:0000313" key="7">
    <source>
        <dbReference type="Proteomes" id="UP000247345"/>
    </source>
</evidence>
<dbReference type="GO" id="GO:0004553">
    <property type="term" value="F:hydrolase activity, hydrolyzing O-glycosyl compounds"/>
    <property type="evidence" value="ECO:0007669"/>
    <property type="project" value="UniProtKB-ARBA"/>
</dbReference>
<dbReference type="Gene3D" id="3.80.10.10">
    <property type="entry name" value="Ribonuclease Inhibitor"/>
    <property type="match status" value="1"/>
</dbReference>
<comment type="caution">
    <text evidence="6">The sequence shown here is derived from an EMBL/GenBank/DDBJ whole genome shotgun (WGS) entry which is preliminary data.</text>
</comment>
<dbReference type="Pfam" id="PF18962">
    <property type="entry name" value="Por_Secre_tail"/>
    <property type="match status" value="1"/>
</dbReference>
<dbReference type="NCBIfam" id="TIGR04183">
    <property type="entry name" value="Por_Secre_tail"/>
    <property type="match status" value="1"/>
</dbReference>
<dbReference type="GO" id="GO:0005975">
    <property type="term" value="P:carbohydrate metabolic process"/>
    <property type="evidence" value="ECO:0007669"/>
    <property type="project" value="UniProtKB-ARBA"/>
</dbReference>
<dbReference type="SUPFAM" id="SSF52058">
    <property type="entry name" value="L domain-like"/>
    <property type="match status" value="1"/>
</dbReference>
<dbReference type="OrthoDB" id="3179827at2"/>
<dbReference type="InterPro" id="IPR013320">
    <property type="entry name" value="ConA-like_dom_sf"/>
</dbReference>
<dbReference type="NCBIfam" id="TIGR02543">
    <property type="entry name" value="List_Bact_rpt"/>
    <property type="match status" value="1"/>
</dbReference>
<dbReference type="PANTHER" id="PTHR47566">
    <property type="match status" value="1"/>
</dbReference>
<dbReference type="PANTHER" id="PTHR47566:SF1">
    <property type="entry name" value="PROTEIN NUD1"/>
    <property type="match status" value="1"/>
</dbReference>
<dbReference type="Pfam" id="PF08309">
    <property type="entry name" value="LVIVD"/>
    <property type="match status" value="1"/>
</dbReference>
<evidence type="ECO:0000256" key="4">
    <source>
        <dbReference type="SAM" id="SignalP"/>
    </source>
</evidence>
<dbReference type="NCBIfam" id="NF041518">
    <property type="entry name" value="choice_anch_Q"/>
    <property type="match status" value="1"/>
</dbReference>
<feature type="signal peptide" evidence="4">
    <location>
        <begin position="1"/>
        <end position="18"/>
    </location>
</feature>
<evidence type="ECO:0000256" key="1">
    <source>
        <dbReference type="ARBA" id="ARBA00022614"/>
    </source>
</evidence>
<dbReference type="Pfam" id="PF18998">
    <property type="entry name" value="Flg_new_2"/>
    <property type="match status" value="2"/>
</dbReference>
<dbReference type="Gene3D" id="2.60.120.200">
    <property type="match status" value="1"/>
</dbReference>
<dbReference type="PROSITE" id="PS50025">
    <property type="entry name" value="LAM_G_DOMAIN"/>
    <property type="match status" value="1"/>
</dbReference>
<dbReference type="InterPro" id="IPR012334">
    <property type="entry name" value="Pectin_lyas_fold"/>
</dbReference>
<dbReference type="InterPro" id="IPR011050">
    <property type="entry name" value="Pectin_lyase_fold/virulence"/>
</dbReference>
<protein>
    <recommendedName>
        <fullName evidence="5">Laminin G domain-containing protein</fullName>
    </recommendedName>
</protein>
<feature type="chain" id="PRO_5015181386" description="Laminin G domain-containing protein" evidence="4">
    <location>
        <begin position="19"/>
        <end position="1285"/>
    </location>
</feature>
<gene>
    <name evidence="6" type="ORF">BTO14_01535</name>
</gene>
<evidence type="ECO:0000256" key="2">
    <source>
        <dbReference type="ARBA" id="ARBA00022729"/>
    </source>
</evidence>
<dbReference type="InterPro" id="IPR044060">
    <property type="entry name" value="Bacterial_rp_domain"/>
</dbReference>
<dbReference type="InterPro" id="IPR001791">
    <property type="entry name" value="Laminin_G"/>
</dbReference>
<dbReference type="InterPro" id="IPR026444">
    <property type="entry name" value="Secre_tail"/>
</dbReference>
<dbReference type="EMBL" id="MSCK01000001">
    <property type="protein sequence ID" value="PQJ72010.1"/>
    <property type="molecule type" value="Genomic_DNA"/>
</dbReference>
<dbReference type="InterPro" id="IPR052574">
    <property type="entry name" value="CDIRP"/>
</dbReference>
<dbReference type="RefSeq" id="WP_105047667.1">
    <property type="nucleotide sequence ID" value="NZ_CP150661.1"/>
</dbReference>
<name>A0A2P6CAU4_9FLAO</name>
<dbReference type="InterPro" id="IPR059226">
    <property type="entry name" value="Choice_anch_Q_dom"/>
</dbReference>
<evidence type="ECO:0000256" key="3">
    <source>
        <dbReference type="ARBA" id="ARBA00022737"/>
    </source>
</evidence>
<dbReference type="SUPFAM" id="SSF51126">
    <property type="entry name" value="Pectin lyase-like"/>
    <property type="match status" value="1"/>
</dbReference>
<dbReference type="InterPro" id="IPR032675">
    <property type="entry name" value="LRR_dom_sf"/>
</dbReference>
<dbReference type="GO" id="GO:0035591">
    <property type="term" value="F:signaling adaptor activity"/>
    <property type="evidence" value="ECO:0007669"/>
    <property type="project" value="TreeGrafter"/>
</dbReference>
<feature type="domain" description="Laminin G" evidence="5">
    <location>
        <begin position="57"/>
        <end position="272"/>
    </location>
</feature>
<proteinExistence type="predicted"/>
<keyword evidence="7" id="KW-1185">Reference proteome</keyword>
<dbReference type="SUPFAM" id="SSF49899">
    <property type="entry name" value="Concanavalin A-like lectins/glucanases"/>
    <property type="match status" value="1"/>
</dbReference>
<sequence length="1285" mass="138995">MKKKILMLSLLISGFMNAQFPTSDIMVQYGFDNGNLVTDGVNGNNLTYTGTSFTEVNDRFGNAPTSALQLNGSNFSSNFSFPNTTTDTSLSFWVKTTTNSNDSKIILEKSARASVTAVGWGGLSIRLEEGKIRVEAGYQFTYYNGATSVVKHSILSNAVISDGDWHHIVVSIYNRSDNLGTSKGVNNVIKIYVDGAIDSNDTKNNRPRTFQNRQLKVTNGHANGNLFVVGNLRNGAAPSNSRYEDVIDDVLVYKKLLTDAEINSIGDYNNFCKEISNSYLSATNITNTNMDVKISGTQTVDIAYHKASEPFSNATITTGVSGGSTISISNTVAETYNVYIRKNCGTGSFSTWSNPVVFKNLGLPTFVKSDATGNNDGSNWANAYTNLDNAITNTLAGEEIWMAAGIYKPHTSNRTVYYTINKKDLRIYGGFIGTETTRNQRDFIANKTILSGDLQANDVNVTDYANNYANTSRNADNSHHIINVTATGNNLLLDGLIISDAHNNLSATERGGAIVKEKTVAKLSIKNCIIKNNVSRNDNAGLIAEFELNNTSGDRGTLIIENSQFINNMSRWASGIYSFVRANTNVDITVANSLFNGNLAGDLSATVKGLGGSASWIRVIDNTSNVSLKLTNNTYVNNLDLGTDQSLNNFSRATVGISKQPGINSTFNATVNNCIFWDNTTVGGAKTRSITDLYKNPLNSLVVNNSIDSYNFNDDSISSKVATTTADPLFVSATDFSLQATSPAINAGNNNYFFGNTDILRNDRIFNTTIDIGAYEYGSPVSTSKILKINAVNGSVTSNPKPNPANGAYNNGDVVALTATPNAGYQFDGWSGNATGTTNPINITLDEDKIVTANFSQLKHTLTVTSTNGVVTSNPFPINGAYIHNTVVTLTATPNAGYQFDGWSGDASGYTNSINVTMDAVKNITANFSTICILNTPDNNFKNALLNNATNIDLNNDGQIQCTEANAFSGALTITYKNITDLTGIEAFTKMTKFTVDRNKLTSIDLSNNTALVEIDCSQQAASLTTLILPQTTTLTKLVCFNNKLTALDLSNNPNLTEVNCRINQIASLNTTGLTKLTKLDAQINKITSLDLSTNTNLKELVCNENDLTAIDVSNNSSLTTLRLYKTLITSLDVSQNPALTYLFIRNSKLINLNVANGNNSNFTYMGTDGNPDLTCIQIDAGFTPASPVWNKDVTASYSTNCNATASIKDVNQIHVSVFPNPISNLVTIQLDEKIKIGKILDLTGKEIKIFQKNKIDIHSISPGIYILKIETKSGKIAMKKIIKK</sequence>
<keyword evidence="3" id="KW-0677">Repeat</keyword>
<dbReference type="InterPro" id="IPR013378">
    <property type="entry name" value="InlB-like_B-rpt"/>
</dbReference>